<evidence type="ECO:0000313" key="3">
    <source>
        <dbReference type="EMBL" id="KAA5401219.1"/>
    </source>
</evidence>
<dbReference type="GeneID" id="93447845"/>
<reference evidence="5 15" key="4">
    <citation type="submission" date="2019-11" db="EMBL/GenBank/DDBJ databases">
        <title>Complete genome sequence of Bacteroides dorei DSM 17855.</title>
        <authorList>
            <person name="Russell J.T."/>
        </authorList>
    </citation>
    <scope>NUCLEOTIDE SEQUENCE [LARGE SCALE GENOMIC DNA]</scope>
    <source>
        <strain evidence="5 15">DSM 17855</strain>
    </source>
</reference>
<sequence>MNKYKSIVEDIEKNAIDYGKNNHEITLLTQKYFQVSDLYKMLIEKKKAKKHTILINMCFY</sequence>
<proteinExistence type="predicted"/>
<dbReference type="KEGG" id="bdh:GV66_20030"/>
<dbReference type="Proteomes" id="UP000294834">
    <property type="component" value="Unassembled WGS sequence"/>
</dbReference>
<dbReference type="EMBL" id="VVZV01000033">
    <property type="protein sequence ID" value="KAA5315015.1"/>
    <property type="molecule type" value="Genomic_DNA"/>
</dbReference>
<accession>A0A0K2HNF8</accession>
<evidence type="ECO:0000313" key="14">
    <source>
        <dbReference type="Proteomes" id="UP000481700"/>
    </source>
</evidence>
<dbReference type="EMBL" id="CP046176">
    <property type="protein sequence ID" value="QJR77458.1"/>
    <property type="molecule type" value="Genomic_DNA"/>
</dbReference>
<dbReference type="EMBL" id="QRZL01000001">
    <property type="protein sequence ID" value="RGV81153.1"/>
    <property type="molecule type" value="Genomic_DNA"/>
</dbReference>
<dbReference type="Proteomes" id="UP000500949">
    <property type="component" value="Chromosome"/>
</dbReference>
<name>A0A0K2HNF8_9BACT</name>
<dbReference type="Proteomes" id="UP000294527">
    <property type="component" value="Unassembled WGS sequence"/>
</dbReference>
<dbReference type="EMBL" id="VVYY01000037">
    <property type="protein sequence ID" value="KAA5391946.1"/>
    <property type="molecule type" value="Genomic_DNA"/>
</dbReference>
<evidence type="ECO:0000313" key="11">
    <source>
        <dbReference type="Proteomes" id="UP000294834"/>
    </source>
</evidence>
<reference evidence="6 9" key="1">
    <citation type="submission" date="2018-08" db="EMBL/GenBank/DDBJ databases">
        <title>A genome reference for cultivated species of the human gut microbiota.</title>
        <authorList>
            <person name="Zou Y."/>
            <person name="Xue W."/>
            <person name="Luo G."/>
        </authorList>
    </citation>
    <scope>NUCLEOTIDE SEQUENCE [LARGE SCALE GENOMIC DNA]</scope>
    <source>
        <strain evidence="6 9">AF14-1AC</strain>
    </source>
</reference>
<dbReference type="EMBL" id="VVZA01000038">
    <property type="protein sequence ID" value="KAA5401219.1"/>
    <property type="molecule type" value="Genomic_DNA"/>
</dbReference>
<evidence type="ECO:0000313" key="8">
    <source>
        <dbReference type="EMBL" id="TDB08199.1"/>
    </source>
</evidence>
<dbReference type="AlphaFoldDB" id="A0A0K2HNF8"/>
<gene>
    <name evidence="6" type="ORF">DWW04_00125</name>
    <name evidence="7" type="ORF">E1I98_01160</name>
    <name evidence="8" type="ORF">E1J06_12845</name>
    <name evidence="3" type="ORF">F2Y51_22800</name>
    <name evidence="2" type="ORF">F2Y58_23150</name>
    <name evidence="1" type="ORF">F2Z07_20480</name>
    <name evidence="5" type="ORF">GKD17_14300</name>
    <name evidence="4" type="ORF">KSU80_20570</name>
</gene>
<dbReference type="EMBL" id="JAHOAX010000031">
    <property type="protein sequence ID" value="MBV3125547.1"/>
    <property type="molecule type" value="Genomic_DNA"/>
</dbReference>
<evidence type="ECO:0000313" key="15">
    <source>
        <dbReference type="Proteomes" id="UP000500949"/>
    </source>
</evidence>
<dbReference type="Proteomes" id="UP000481616">
    <property type="component" value="Unassembled WGS sequence"/>
</dbReference>
<dbReference type="Proteomes" id="UP000441162">
    <property type="component" value="Unassembled WGS sequence"/>
</dbReference>
<reference evidence="12 13" key="2">
    <citation type="journal article" date="2019" name="Nat. Med.">
        <title>A library of human gut bacterial isolates paired with longitudinal multiomics data enables mechanistic microbiome research.</title>
        <authorList>
            <person name="Poyet M."/>
            <person name="Groussin M."/>
            <person name="Gibbons S.M."/>
            <person name="Avila-Pacheco J."/>
            <person name="Jiang X."/>
            <person name="Kearney S.M."/>
            <person name="Perrotta A.R."/>
            <person name="Berdy B."/>
            <person name="Zhao S."/>
            <person name="Lieberman T.D."/>
            <person name="Swanson P.K."/>
            <person name="Smith M."/>
            <person name="Roesemann S."/>
            <person name="Alexander J.E."/>
            <person name="Rich S.A."/>
            <person name="Livny J."/>
            <person name="Vlamakis H."/>
            <person name="Clish C."/>
            <person name="Bullock K."/>
            <person name="Deik A."/>
            <person name="Scott J."/>
            <person name="Pierce K.A."/>
            <person name="Xavier R.J."/>
            <person name="Alm E.J."/>
        </authorList>
    </citation>
    <scope>NUCLEOTIDE SEQUENCE [LARGE SCALE GENOMIC DNA]</scope>
    <source>
        <strain evidence="2 13">BIOML-A1</strain>
        <strain evidence="1 14">BIOML-A25</strain>
        <strain evidence="3 12">BIOML-A4</strain>
    </source>
</reference>
<dbReference type="Proteomes" id="UP000283678">
    <property type="component" value="Unassembled WGS sequence"/>
</dbReference>
<reference evidence="10 11" key="3">
    <citation type="journal article" date="2019" name="Nat. Microbiol.">
        <title>Genomic variation and strain-specific functional adaptation in the human gut microbiome during early life.</title>
        <authorList>
            <person name="Vatanen T."/>
            <person name="Plichta D.R."/>
            <person name="Somani J."/>
            <person name="Munch P.C."/>
            <person name="Arthur T.D."/>
            <person name="Hall A.B."/>
            <person name="Rudolf S."/>
            <person name="Oakeley E.J."/>
            <person name="Ke X."/>
            <person name="Young R.A."/>
            <person name="Haiser H.J."/>
            <person name="Kolde R."/>
            <person name="Yassour M."/>
            <person name="Luopajarvi K."/>
            <person name="Siljander H."/>
            <person name="Virtanen S.M."/>
            <person name="Ilonen J."/>
            <person name="Uibo R."/>
            <person name="Tillmann V."/>
            <person name="Mokurov S."/>
            <person name="Dorshakova N."/>
            <person name="Porter J.A."/>
            <person name="McHardy A.C."/>
            <person name="Lahdesmaki H."/>
            <person name="Vlamakis H."/>
            <person name="Huttenhower C."/>
            <person name="Knip M."/>
            <person name="Xavier R.J."/>
        </authorList>
    </citation>
    <scope>NUCLEOTIDE SEQUENCE [LARGE SCALE GENOMIC DNA]</scope>
    <source>
        <strain evidence="7 10">RJX1047</strain>
        <strain evidence="8 11">RJX1052</strain>
    </source>
</reference>
<dbReference type="Proteomes" id="UP000777173">
    <property type="component" value="Unassembled WGS sequence"/>
</dbReference>
<evidence type="ECO:0000313" key="12">
    <source>
        <dbReference type="Proteomes" id="UP000441162"/>
    </source>
</evidence>
<evidence type="ECO:0000313" key="7">
    <source>
        <dbReference type="EMBL" id="TDA75106.1"/>
    </source>
</evidence>
<protein>
    <submittedName>
        <fullName evidence="3">Uncharacterized protein</fullName>
    </submittedName>
</protein>
<evidence type="ECO:0000313" key="6">
    <source>
        <dbReference type="EMBL" id="RGV81153.1"/>
    </source>
</evidence>
<evidence type="ECO:0000313" key="5">
    <source>
        <dbReference type="EMBL" id="QJR77458.1"/>
    </source>
</evidence>
<evidence type="ECO:0000313" key="10">
    <source>
        <dbReference type="Proteomes" id="UP000294527"/>
    </source>
</evidence>
<evidence type="ECO:0000313" key="1">
    <source>
        <dbReference type="EMBL" id="KAA5315015.1"/>
    </source>
</evidence>
<reference evidence="4" key="5">
    <citation type="submission" date="2021-06" db="EMBL/GenBank/DDBJ databases">
        <title>Collection of gut derived symbiotic bacterial strains cultured from healthy donors.</title>
        <authorList>
            <person name="Lin H."/>
            <person name="Littmann E."/>
            <person name="Pamer E.G."/>
        </authorList>
    </citation>
    <scope>NUCLEOTIDE SEQUENCE</scope>
    <source>
        <strain evidence="4">MSK.5.10</strain>
    </source>
</reference>
<evidence type="ECO:0000313" key="2">
    <source>
        <dbReference type="EMBL" id="KAA5391946.1"/>
    </source>
</evidence>
<evidence type="ECO:0000313" key="4">
    <source>
        <dbReference type="EMBL" id="MBV3125547.1"/>
    </source>
</evidence>
<evidence type="ECO:0000313" key="9">
    <source>
        <dbReference type="Proteomes" id="UP000283678"/>
    </source>
</evidence>
<dbReference type="Proteomes" id="UP000481700">
    <property type="component" value="Unassembled WGS sequence"/>
</dbReference>
<dbReference type="EMBL" id="SLTX01000001">
    <property type="protein sequence ID" value="TDB08199.1"/>
    <property type="molecule type" value="Genomic_DNA"/>
</dbReference>
<dbReference type="RefSeq" id="WP_007832701.1">
    <property type="nucleotide sequence ID" value="NZ_CAXSLT010000019.1"/>
</dbReference>
<evidence type="ECO:0000313" key="13">
    <source>
        <dbReference type="Proteomes" id="UP000481616"/>
    </source>
</evidence>
<dbReference type="EMBL" id="SLTU01000001">
    <property type="protein sequence ID" value="TDA75106.1"/>
    <property type="molecule type" value="Genomic_DNA"/>
</dbReference>
<organism evidence="3 12">
    <name type="scientific">Phocaeicola dorei</name>
    <dbReference type="NCBI Taxonomy" id="357276"/>
    <lineage>
        <taxon>Bacteria</taxon>
        <taxon>Pseudomonadati</taxon>
        <taxon>Bacteroidota</taxon>
        <taxon>Bacteroidia</taxon>
        <taxon>Bacteroidales</taxon>
        <taxon>Bacteroidaceae</taxon>
        <taxon>Phocaeicola</taxon>
    </lineage>
</organism>